<keyword evidence="5" id="KW-1185">Reference proteome</keyword>
<dbReference type="InterPro" id="IPR000182">
    <property type="entry name" value="GNAT_dom"/>
</dbReference>
<keyword evidence="1" id="KW-0808">Transferase</keyword>
<organism evidence="4 5">
    <name type="scientific">Halomonas colorata</name>
    <dbReference type="NCBI Taxonomy" id="2742615"/>
    <lineage>
        <taxon>Bacteria</taxon>
        <taxon>Pseudomonadati</taxon>
        <taxon>Pseudomonadota</taxon>
        <taxon>Gammaproteobacteria</taxon>
        <taxon>Oceanospirillales</taxon>
        <taxon>Halomonadaceae</taxon>
        <taxon>Halomonas</taxon>
    </lineage>
</organism>
<dbReference type="CDD" id="cd04301">
    <property type="entry name" value="NAT_SF"/>
    <property type="match status" value="1"/>
</dbReference>
<dbReference type="PROSITE" id="PS51186">
    <property type="entry name" value="GNAT"/>
    <property type="match status" value="1"/>
</dbReference>
<dbReference type="Proteomes" id="UP001645038">
    <property type="component" value="Unassembled WGS sequence"/>
</dbReference>
<dbReference type="SUPFAM" id="SSF55729">
    <property type="entry name" value="Acyl-CoA N-acyltransferases (Nat)"/>
    <property type="match status" value="1"/>
</dbReference>
<dbReference type="Gene3D" id="3.40.630.30">
    <property type="match status" value="1"/>
</dbReference>
<dbReference type="EMBL" id="RRZB01000029">
    <property type="protein sequence ID" value="MBE0464187.1"/>
    <property type="molecule type" value="Genomic_DNA"/>
</dbReference>
<gene>
    <name evidence="4" type="ORF">EI547_12080</name>
</gene>
<comment type="caution">
    <text evidence="4">The sequence shown here is derived from an EMBL/GenBank/DDBJ whole genome shotgun (WGS) entry which is preliminary data.</text>
</comment>
<evidence type="ECO:0000259" key="3">
    <source>
        <dbReference type="PROSITE" id="PS51186"/>
    </source>
</evidence>
<dbReference type="InterPro" id="IPR050680">
    <property type="entry name" value="YpeA/RimI_acetyltransf"/>
</dbReference>
<keyword evidence="2" id="KW-0012">Acyltransferase</keyword>
<name>A0ABR9FZV3_9GAMM</name>
<feature type="domain" description="N-acetyltransferase" evidence="3">
    <location>
        <begin position="1"/>
        <end position="135"/>
    </location>
</feature>
<evidence type="ECO:0000313" key="5">
    <source>
        <dbReference type="Proteomes" id="UP001645038"/>
    </source>
</evidence>
<dbReference type="PANTHER" id="PTHR43420:SF44">
    <property type="entry name" value="ACETYLTRANSFERASE YPEA"/>
    <property type="match status" value="1"/>
</dbReference>
<proteinExistence type="predicted"/>
<dbReference type="PANTHER" id="PTHR43420">
    <property type="entry name" value="ACETYLTRANSFERASE"/>
    <property type="match status" value="1"/>
</dbReference>
<evidence type="ECO:0000256" key="2">
    <source>
        <dbReference type="ARBA" id="ARBA00023315"/>
    </source>
</evidence>
<evidence type="ECO:0000256" key="1">
    <source>
        <dbReference type="ARBA" id="ARBA00022679"/>
    </source>
</evidence>
<sequence length="135" mass="14306">MALEAQAQSGASDAQLHEALTDATTCVLGCIQAGELVGYAIVARLPFDAELQAIGVLPEHRHLGVGGGLMNAVLQKAAEWQSERVLLEVRAGNVAAISLYKRWGFSVDGLRKGYYPAVQGTAGWEDAVLLSRTLS</sequence>
<reference evidence="4 5" key="1">
    <citation type="submission" date="2020-07" db="EMBL/GenBank/DDBJ databases">
        <title>Halophilic bacteria isolated from french cheeses.</title>
        <authorList>
            <person name="Kothe C.I."/>
            <person name="Farah-Kraiem B."/>
            <person name="Renault P."/>
            <person name="Dridi B."/>
        </authorList>
    </citation>
    <scope>NUCLEOTIDE SEQUENCE [LARGE SCALE GENOMIC DNA]</scope>
    <source>
        <strain evidence="4 5">FME20</strain>
    </source>
</reference>
<accession>A0ABR9FZV3</accession>
<protein>
    <submittedName>
        <fullName evidence="4">GNAT family N-acetyltransferase</fullName>
    </submittedName>
</protein>
<evidence type="ECO:0000313" key="4">
    <source>
        <dbReference type="EMBL" id="MBE0464187.1"/>
    </source>
</evidence>
<dbReference type="InterPro" id="IPR016181">
    <property type="entry name" value="Acyl_CoA_acyltransferase"/>
</dbReference>
<dbReference type="Pfam" id="PF00583">
    <property type="entry name" value="Acetyltransf_1"/>
    <property type="match status" value="1"/>
</dbReference>